<proteinExistence type="inferred from homology"/>
<sequence>MSKQKSIIHRLRPLEAVLFFGPLALVFAVYYVFSTGFLLYTSLQRISLALVNGKWVGMQNFELLLSDPRFLKAFLNNIIFACVSVGAALTIGFFIAVTLSATWRARTLLYTIFLLPALMPLSLVASVFRTILETRFGLVNVLLSDIGLGWMAQNWLIDPTLAYGVVIILFVYIIGLPVLYYTANLSTINTSLIESAVIDGAGTWRLFVEILFPIMKGTHRTIIVSTMLTSFRAFDIVFFSTGGGPAGATEITGTYVYTFSTSGANVGYGSAAAVATLLITLILSGLHSQFSRKDQHQ</sequence>
<evidence type="ECO:0000256" key="4">
    <source>
        <dbReference type="ARBA" id="ARBA00022475"/>
    </source>
</evidence>
<feature type="domain" description="ABC transmembrane type-1" evidence="9">
    <location>
        <begin position="74"/>
        <end position="287"/>
    </location>
</feature>
<dbReference type="Proteomes" id="UP000186894">
    <property type="component" value="Unassembled WGS sequence"/>
</dbReference>
<comment type="caution">
    <text evidence="10">The sequence shown here is derived from an EMBL/GenBank/DDBJ whole genome shotgun (WGS) entry which is preliminary data.</text>
</comment>
<dbReference type="PROSITE" id="PS50928">
    <property type="entry name" value="ABC_TM1"/>
    <property type="match status" value="1"/>
</dbReference>
<evidence type="ECO:0000256" key="5">
    <source>
        <dbReference type="ARBA" id="ARBA00022692"/>
    </source>
</evidence>
<feature type="transmembrane region" description="Helical" evidence="8">
    <location>
        <begin position="12"/>
        <end position="33"/>
    </location>
</feature>
<comment type="subcellular location">
    <subcellularLocation>
        <location evidence="1 8">Cell membrane</location>
        <topology evidence="1 8">Multi-pass membrane protein</topology>
    </subcellularLocation>
</comment>
<dbReference type="RefSeq" id="WP_075638303.1">
    <property type="nucleotide sequence ID" value="NZ_MKIM01000022.1"/>
</dbReference>
<evidence type="ECO:0000256" key="1">
    <source>
        <dbReference type="ARBA" id="ARBA00004651"/>
    </source>
</evidence>
<feature type="transmembrane region" description="Helical" evidence="8">
    <location>
        <begin position="74"/>
        <end position="96"/>
    </location>
</feature>
<feature type="transmembrane region" description="Helical" evidence="8">
    <location>
        <begin position="161"/>
        <end position="183"/>
    </location>
</feature>
<keyword evidence="11" id="KW-1185">Reference proteome</keyword>
<gene>
    <name evidence="10" type="ORF">BJF95_03225</name>
</gene>
<keyword evidence="6 8" id="KW-1133">Transmembrane helix</keyword>
<organism evidence="10 11">
    <name type="scientific">Rhizobium oryziradicis</name>
    <dbReference type="NCBI Taxonomy" id="1867956"/>
    <lineage>
        <taxon>Bacteria</taxon>
        <taxon>Pseudomonadati</taxon>
        <taxon>Pseudomonadota</taxon>
        <taxon>Alphaproteobacteria</taxon>
        <taxon>Hyphomicrobiales</taxon>
        <taxon>Rhizobiaceae</taxon>
        <taxon>Rhizobium/Agrobacterium group</taxon>
        <taxon>Rhizobium</taxon>
    </lineage>
</organism>
<protein>
    <submittedName>
        <fullName evidence="10">ABC transporter permease</fullName>
    </submittedName>
</protein>
<comment type="similarity">
    <text evidence="2 8">Belongs to the binding-protein-dependent transport system permease family.</text>
</comment>
<keyword evidence="4" id="KW-1003">Cell membrane</keyword>
<accession>A0A1Q8ZW76</accession>
<dbReference type="SUPFAM" id="SSF161098">
    <property type="entry name" value="MetI-like"/>
    <property type="match status" value="1"/>
</dbReference>
<evidence type="ECO:0000256" key="3">
    <source>
        <dbReference type="ARBA" id="ARBA00022448"/>
    </source>
</evidence>
<dbReference type="PANTHER" id="PTHR43227">
    <property type="entry name" value="BLL4140 PROTEIN"/>
    <property type="match status" value="1"/>
</dbReference>
<dbReference type="GO" id="GO:0055085">
    <property type="term" value="P:transmembrane transport"/>
    <property type="evidence" value="ECO:0007669"/>
    <property type="project" value="InterPro"/>
</dbReference>
<feature type="transmembrane region" description="Helical" evidence="8">
    <location>
        <begin position="266"/>
        <end position="286"/>
    </location>
</feature>
<evidence type="ECO:0000256" key="2">
    <source>
        <dbReference type="ARBA" id="ARBA00009306"/>
    </source>
</evidence>
<dbReference type="PANTHER" id="PTHR43227:SF8">
    <property type="entry name" value="DIACETYLCHITOBIOSE UPTAKE SYSTEM PERMEASE PROTEIN DASB"/>
    <property type="match status" value="1"/>
</dbReference>
<dbReference type="InterPro" id="IPR035906">
    <property type="entry name" value="MetI-like_sf"/>
</dbReference>
<feature type="transmembrane region" description="Helical" evidence="8">
    <location>
        <begin position="108"/>
        <end position="128"/>
    </location>
</feature>
<evidence type="ECO:0000313" key="10">
    <source>
        <dbReference type="EMBL" id="OLP46179.1"/>
    </source>
</evidence>
<dbReference type="EMBL" id="MKIM01000022">
    <property type="protein sequence ID" value="OLP46179.1"/>
    <property type="molecule type" value="Genomic_DNA"/>
</dbReference>
<keyword evidence="3 8" id="KW-0813">Transport</keyword>
<evidence type="ECO:0000256" key="8">
    <source>
        <dbReference type="RuleBase" id="RU363032"/>
    </source>
</evidence>
<name>A0A1Q8ZW76_9HYPH</name>
<dbReference type="InterPro" id="IPR050809">
    <property type="entry name" value="UgpAE/MalFG_permease"/>
</dbReference>
<evidence type="ECO:0000259" key="9">
    <source>
        <dbReference type="PROSITE" id="PS50928"/>
    </source>
</evidence>
<reference evidence="10 11" key="1">
    <citation type="submission" date="2016-09" db="EMBL/GenBank/DDBJ databases">
        <title>Rhizobium oryziradicis sp. nov., isolated from the root of rice.</title>
        <authorList>
            <person name="Zhao J."/>
            <person name="Zhang X."/>
        </authorList>
    </citation>
    <scope>NUCLEOTIDE SEQUENCE [LARGE SCALE GENOMIC DNA]</scope>
    <source>
        <strain evidence="10 11">N19</strain>
    </source>
</reference>
<dbReference type="GO" id="GO:0005886">
    <property type="term" value="C:plasma membrane"/>
    <property type="evidence" value="ECO:0007669"/>
    <property type="project" value="UniProtKB-SubCell"/>
</dbReference>
<keyword evidence="5 8" id="KW-0812">Transmembrane</keyword>
<dbReference type="STRING" id="1867956.BJF95_03225"/>
<evidence type="ECO:0000256" key="6">
    <source>
        <dbReference type="ARBA" id="ARBA00022989"/>
    </source>
</evidence>
<dbReference type="InterPro" id="IPR000515">
    <property type="entry name" value="MetI-like"/>
</dbReference>
<evidence type="ECO:0000313" key="11">
    <source>
        <dbReference type="Proteomes" id="UP000186894"/>
    </source>
</evidence>
<dbReference type="OrthoDB" id="9782326at2"/>
<dbReference type="Gene3D" id="1.10.3720.10">
    <property type="entry name" value="MetI-like"/>
    <property type="match status" value="1"/>
</dbReference>
<evidence type="ECO:0000256" key="7">
    <source>
        <dbReference type="ARBA" id="ARBA00023136"/>
    </source>
</evidence>
<dbReference type="Pfam" id="PF00528">
    <property type="entry name" value="BPD_transp_1"/>
    <property type="match status" value="1"/>
</dbReference>
<dbReference type="AlphaFoldDB" id="A0A1Q8ZW76"/>
<keyword evidence="7 8" id="KW-0472">Membrane</keyword>
<dbReference type="CDD" id="cd06261">
    <property type="entry name" value="TM_PBP2"/>
    <property type="match status" value="1"/>
</dbReference>